<dbReference type="EMBL" id="WUQX01000001">
    <property type="protein sequence ID" value="MXP78482.1"/>
    <property type="molecule type" value="Genomic_DNA"/>
</dbReference>
<dbReference type="AlphaFoldDB" id="A0A7X3MLL4"/>
<reference evidence="2 3" key="1">
    <citation type="submission" date="2019-12" db="EMBL/GenBank/DDBJ databases">
        <title>Sporaefaciens musculi gen. nov., sp. nov., a novel bacterium isolated from the caecum of an obese mouse.</title>
        <authorList>
            <person name="Rasmussen T.S."/>
            <person name="Streidl T."/>
            <person name="Hitch T.C.A."/>
            <person name="Wortmann E."/>
            <person name="Deptula P."/>
            <person name="Hansen M."/>
            <person name="Nielsen D.S."/>
            <person name="Clavel T."/>
            <person name="Vogensen F.K."/>
        </authorList>
    </citation>
    <scope>NUCLEOTIDE SEQUENCE [LARGE SCALE GENOMIC DNA]</scope>
    <source>
        <strain evidence="2 3">WCA-9-b2</strain>
    </source>
</reference>
<name>A0A7X3MLL4_9FIRM</name>
<dbReference type="GO" id="GO:0005886">
    <property type="term" value="C:plasma membrane"/>
    <property type="evidence" value="ECO:0007669"/>
    <property type="project" value="UniProtKB-SubCell"/>
</dbReference>
<sequence length="262" mass="28750">MTLIKHELKQGWMTLIVWTMVISFMLALCVLVYPEMETQMGDVSSMFAEMGGFSAAFGMDRLNFGEFMGFFGVECGNILGLGGAFFAALLGISVLAKEEKEQTAEFLLTHPVSRREIVGQKLAAVLIQIFLMNVIVITVTSASIWGIGESPDMRPLILLFLAYFILQVEVACVCFGMSAFLSQGGVGIGLGMAALLYFLNIIANLTDGAKFLKYVTPFSYTESADIIADRCLEVKYLAVGMVFTVIGVGMGFWRYCKKDIFS</sequence>
<evidence type="ECO:0000313" key="2">
    <source>
        <dbReference type="EMBL" id="MXP78482.1"/>
    </source>
</evidence>
<organism evidence="2 3">
    <name type="scientific">Sporofaciens musculi</name>
    <dbReference type="NCBI Taxonomy" id="2681861"/>
    <lineage>
        <taxon>Bacteria</taxon>
        <taxon>Bacillati</taxon>
        <taxon>Bacillota</taxon>
        <taxon>Clostridia</taxon>
        <taxon>Lachnospirales</taxon>
        <taxon>Lachnospiraceae</taxon>
        <taxon>Sporofaciens</taxon>
    </lineage>
</organism>
<gene>
    <name evidence="2" type="ORF">GN277_25025</name>
</gene>
<evidence type="ECO:0000313" key="3">
    <source>
        <dbReference type="Proteomes" id="UP000460412"/>
    </source>
</evidence>
<feature type="transmembrane region" description="Helical" evidence="1">
    <location>
        <begin position="236"/>
        <end position="256"/>
    </location>
</feature>
<dbReference type="Proteomes" id="UP000460412">
    <property type="component" value="Unassembled WGS sequence"/>
</dbReference>
<feature type="transmembrane region" description="Helical" evidence="1">
    <location>
        <begin position="188"/>
        <end position="206"/>
    </location>
</feature>
<feature type="transmembrane region" description="Helical" evidence="1">
    <location>
        <begin position="122"/>
        <end position="145"/>
    </location>
</feature>
<proteinExistence type="predicted"/>
<feature type="transmembrane region" description="Helical" evidence="1">
    <location>
        <begin position="12"/>
        <end position="33"/>
    </location>
</feature>
<comment type="caution">
    <text evidence="2">The sequence shown here is derived from an EMBL/GenBank/DDBJ whole genome shotgun (WGS) entry which is preliminary data.</text>
</comment>
<keyword evidence="1" id="KW-0812">Transmembrane</keyword>
<keyword evidence="1" id="KW-0472">Membrane</keyword>
<dbReference type="GO" id="GO:0140359">
    <property type="term" value="F:ABC-type transporter activity"/>
    <property type="evidence" value="ECO:0007669"/>
    <property type="project" value="InterPro"/>
</dbReference>
<feature type="transmembrane region" description="Helical" evidence="1">
    <location>
        <begin position="157"/>
        <end position="181"/>
    </location>
</feature>
<feature type="transmembrane region" description="Helical" evidence="1">
    <location>
        <begin position="67"/>
        <end position="92"/>
    </location>
</feature>
<dbReference type="RefSeq" id="WP_159755140.1">
    <property type="nucleotide sequence ID" value="NZ_WUQX01000001.1"/>
</dbReference>
<evidence type="ECO:0000256" key="1">
    <source>
        <dbReference type="SAM" id="Phobius"/>
    </source>
</evidence>
<accession>A0A7X3MLL4</accession>
<keyword evidence="1" id="KW-1133">Transmembrane helix</keyword>
<keyword evidence="3" id="KW-1185">Reference proteome</keyword>
<dbReference type="Pfam" id="PF12679">
    <property type="entry name" value="ABC2_membrane_2"/>
    <property type="match status" value="1"/>
</dbReference>
<protein>
    <submittedName>
        <fullName evidence="2">ABC transporter permease subunit</fullName>
    </submittedName>
</protein>